<keyword evidence="12 16" id="KW-0862">Zinc</keyword>
<evidence type="ECO:0000256" key="2">
    <source>
        <dbReference type="ARBA" id="ARBA00022475"/>
    </source>
</evidence>
<dbReference type="InterPro" id="IPR003029">
    <property type="entry name" value="S1_domain"/>
</dbReference>
<feature type="compositionally biased region" description="Low complexity" evidence="17">
    <location>
        <begin position="1061"/>
        <end position="1076"/>
    </location>
</feature>
<keyword evidence="2 16" id="KW-1003">Cell membrane</keyword>
<evidence type="ECO:0000256" key="13">
    <source>
        <dbReference type="ARBA" id="ARBA00022842"/>
    </source>
</evidence>
<feature type="binding site" evidence="16">
    <location>
        <position position="404"/>
    </location>
    <ligand>
        <name>Zn(2+)</name>
        <dbReference type="ChEBI" id="CHEBI:29105"/>
        <note>ligand shared between dimeric partners</note>
    </ligand>
</feature>
<feature type="compositionally biased region" description="Low complexity" evidence="17">
    <location>
        <begin position="1111"/>
        <end position="1131"/>
    </location>
</feature>
<dbReference type="InterPro" id="IPR048583">
    <property type="entry name" value="RNase_E_G_thioredoxin-like"/>
</dbReference>
<comment type="subcellular location">
    <subcellularLocation>
        <location evidence="16">Cytoplasm</location>
    </subcellularLocation>
    <subcellularLocation>
        <location evidence="16">Cell inner membrane</location>
        <topology evidence="16">Peripheral membrane protein</topology>
        <orientation evidence="16">Cytoplasmic side</orientation>
    </subcellularLocation>
</comment>
<evidence type="ECO:0000256" key="9">
    <source>
        <dbReference type="ARBA" id="ARBA00022730"/>
    </source>
</evidence>
<dbReference type="GO" id="GO:0008270">
    <property type="term" value="F:zinc ion binding"/>
    <property type="evidence" value="ECO:0007669"/>
    <property type="project" value="UniProtKB-UniRule"/>
</dbReference>
<evidence type="ECO:0000259" key="18">
    <source>
        <dbReference type="PROSITE" id="PS50126"/>
    </source>
</evidence>
<dbReference type="Pfam" id="PF20833">
    <property type="entry name" value="RNase_E_G_Thio"/>
    <property type="match status" value="1"/>
</dbReference>
<comment type="cofactor">
    <cofactor evidence="16">
        <name>Mg(2+)</name>
        <dbReference type="ChEBI" id="CHEBI:18420"/>
    </cofactor>
    <text evidence="16">Binds 1 Mg(2+) ion per subunit.</text>
</comment>
<dbReference type="Proteomes" id="UP000319627">
    <property type="component" value="Unassembled WGS sequence"/>
</dbReference>
<dbReference type="HAMAP" id="MF_00970">
    <property type="entry name" value="RNase_E"/>
    <property type="match status" value="1"/>
</dbReference>
<dbReference type="PANTHER" id="PTHR30001">
    <property type="entry name" value="RIBONUCLEASE"/>
    <property type="match status" value="1"/>
</dbReference>
<feature type="compositionally biased region" description="Polar residues" evidence="17">
    <location>
        <begin position="726"/>
        <end position="737"/>
    </location>
</feature>
<dbReference type="GO" id="GO:0006364">
    <property type="term" value="P:rRNA processing"/>
    <property type="evidence" value="ECO:0007669"/>
    <property type="project" value="UniProtKB-UniRule"/>
</dbReference>
<evidence type="ECO:0000256" key="6">
    <source>
        <dbReference type="ARBA" id="ARBA00022694"/>
    </source>
</evidence>
<dbReference type="GO" id="GO:0005737">
    <property type="term" value="C:cytoplasm"/>
    <property type="evidence" value="ECO:0007669"/>
    <property type="project" value="UniProtKB-SubCell"/>
</dbReference>
<feature type="compositionally biased region" description="Low complexity" evidence="17">
    <location>
        <begin position="1090"/>
        <end position="1101"/>
    </location>
</feature>
<evidence type="ECO:0000256" key="16">
    <source>
        <dbReference type="HAMAP-Rule" id="MF_00970"/>
    </source>
</evidence>
<feature type="binding site" evidence="16">
    <location>
        <position position="343"/>
    </location>
    <ligand>
        <name>Mg(2+)</name>
        <dbReference type="ChEBI" id="CHEBI:18420"/>
        <note>catalytic</note>
    </ligand>
</feature>
<accession>A0A562J020</accession>
<dbReference type="GO" id="GO:0000287">
    <property type="term" value="F:magnesium ion binding"/>
    <property type="evidence" value="ECO:0007669"/>
    <property type="project" value="UniProtKB-UniRule"/>
</dbReference>
<comment type="similarity">
    <text evidence="16">Belongs to the RNase E/G family. RNase E subfamily.</text>
</comment>
<evidence type="ECO:0000256" key="17">
    <source>
        <dbReference type="SAM" id="MobiDB-lite"/>
    </source>
</evidence>
<evidence type="ECO:0000256" key="15">
    <source>
        <dbReference type="ARBA" id="ARBA00023136"/>
    </source>
</evidence>
<comment type="caution">
    <text evidence="19">The sequence shown here is derived from an EMBL/GenBank/DDBJ whole genome shotgun (WGS) entry which is preliminary data.</text>
</comment>
<feature type="region of interest" description="Disordered" evidence="17">
    <location>
        <begin position="896"/>
        <end position="950"/>
    </location>
</feature>
<feature type="region of interest" description="Disordered" evidence="17">
    <location>
        <begin position="1047"/>
        <end position="1169"/>
    </location>
</feature>
<keyword evidence="9 16" id="KW-0699">rRNA-binding</keyword>
<dbReference type="InterPro" id="IPR004659">
    <property type="entry name" value="RNase_E/G"/>
</dbReference>
<dbReference type="AlphaFoldDB" id="A0A562J020"/>
<feature type="compositionally biased region" description="Acidic residues" evidence="17">
    <location>
        <begin position="775"/>
        <end position="787"/>
    </location>
</feature>
<dbReference type="PROSITE" id="PS50126">
    <property type="entry name" value="S1"/>
    <property type="match status" value="1"/>
</dbReference>
<name>A0A562J020_9GAMM</name>
<dbReference type="CDD" id="cd04453">
    <property type="entry name" value="S1_RNase_E"/>
    <property type="match status" value="1"/>
</dbReference>
<dbReference type="GO" id="GO:0006402">
    <property type="term" value="P:mRNA catabolic process"/>
    <property type="evidence" value="ECO:0007669"/>
    <property type="project" value="UniProtKB-UniRule"/>
</dbReference>
<dbReference type="RefSeq" id="WP_144570302.1">
    <property type="nucleotide sequence ID" value="NZ_VLKG01000002.1"/>
</dbReference>
<dbReference type="SMART" id="SM00316">
    <property type="entry name" value="S1"/>
    <property type="match status" value="1"/>
</dbReference>
<dbReference type="NCBIfam" id="NF008074">
    <property type="entry name" value="PRK10811.1"/>
    <property type="match status" value="1"/>
</dbReference>
<keyword evidence="5 16" id="KW-0698">rRNA processing</keyword>
<keyword evidence="13 16" id="KW-0460">Magnesium</keyword>
<dbReference type="GO" id="GO:0008033">
    <property type="term" value="P:tRNA processing"/>
    <property type="evidence" value="ECO:0007669"/>
    <property type="project" value="UniProtKB-UniRule"/>
</dbReference>
<gene>
    <name evidence="16" type="primary">rne</name>
    <name evidence="19" type="ORF">LX59_00540</name>
</gene>
<feature type="compositionally biased region" description="Low complexity" evidence="17">
    <location>
        <begin position="936"/>
        <end position="947"/>
    </location>
</feature>
<evidence type="ECO:0000313" key="20">
    <source>
        <dbReference type="Proteomes" id="UP000319627"/>
    </source>
</evidence>
<dbReference type="Pfam" id="PF10150">
    <property type="entry name" value="RNase_E_G"/>
    <property type="match status" value="1"/>
</dbReference>
<dbReference type="Gene3D" id="2.40.50.140">
    <property type="entry name" value="Nucleic acid-binding proteins"/>
    <property type="match status" value="1"/>
</dbReference>
<dbReference type="InterPro" id="IPR012340">
    <property type="entry name" value="NA-bd_OB-fold"/>
</dbReference>
<proteinExistence type="inferred from homology"/>
<reference evidence="19 20" key="1">
    <citation type="submission" date="2019-07" db="EMBL/GenBank/DDBJ databases">
        <title>Genomic Encyclopedia of Type Strains, Phase I: the one thousand microbial genomes (KMG-I) project.</title>
        <authorList>
            <person name="Kyrpides N."/>
        </authorList>
    </citation>
    <scope>NUCLEOTIDE SEQUENCE [LARGE SCALE GENOMIC DNA]</scope>
    <source>
        <strain evidence="19 20">DSM 375</strain>
    </source>
</reference>
<feature type="compositionally biased region" description="Basic residues" evidence="17">
    <location>
        <begin position="751"/>
        <end position="763"/>
    </location>
</feature>
<feature type="binding site" evidence="16">
    <location>
        <position position="401"/>
    </location>
    <ligand>
        <name>Zn(2+)</name>
        <dbReference type="ChEBI" id="CHEBI:29105"/>
        <note>ligand shared between dimeric partners</note>
    </ligand>
</feature>
<feature type="region of interest" description="Required for zinc-mediated homotetramerization and catalytic activity" evidence="16">
    <location>
        <begin position="401"/>
        <end position="404"/>
    </location>
</feature>
<feature type="compositionally biased region" description="Basic and acidic residues" evidence="17">
    <location>
        <begin position="608"/>
        <end position="669"/>
    </location>
</feature>
<organism evidence="19 20">
    <name type="scientific">Azomonas agilis</name>
    <dbReference type="NCBI Taxonomy" id="116849"/>
    <lineage>
        <taxon>Bacteria</taxon>
        <taxon>Pseudomonadati</taxon>
        <taxon>Pseudomonadota</taxon>
        <taxon>Gammaproteobacteria</taxon>
        <taxon>Pseudomonadales</taxon>
        <taxon>Pseudomonadaceae</taxon>
        <taxon>Azomonas</taxon>
    </lineage>
</organism>
<keyword evidence="8 16" id="KW-0479">Metal-binding</keyword>
<comment type="catalytic activity">
    <reaction evidence="16">
        <text>Endonucleolytic cleavage of single-stranded RNA in A- and U-rich regions.</text>
        <dbReference type="EC" id="3.1.26.12"/>
    </reaction>
</comment>
<dbReference type="Gene3D" id="3.40.1260.20">
    <property type="entry name" value="Ribonuclease E, catalytic domain"/>
    <property type="match status" value="1"/>
</dbReference>
<protein>
    <recommendedName>
        <fullName evidence="16">Ribonuclease E</fullName>
        <shortName evidence="16">RNase E</shortName>
        <ecNumber evidence="16">3.1.26.12</ecNumber>
    </recommendedName>
</protein>
<keyword evidence="7 16" id="KW-0540">Nuclease</keyword>
<keyword evidence="6 16" id="KW-0819">tRNA processing</keyword>
<dbReference type="InterPro" id="IPR019307">
    <property type="entry name" value="RNA-bd_AU-1/RNase_E/G"/>
</dbReference>
<evidence type="ECO:0000256" key="12">
    <source>
        <dbReference type="ARBA" id="ARBA00022833"/>
    </source>
</evidence>
<feature type="compositionally biased region" description="Pro residues" evidence="17">
    <location>
        <begin position="899"/>
        <end position="912"/>
    </location>
</feature>
<feature type="compositionally biased region" description="Basic and acidic residues" evidence="17">
    <location>
        <begin position="692"/>
        <end position="715"/>
    </location>
</feature>
<feature type="binding site" evidence="16">
    <location>
        <position position="300"/>
    </location>
    <ligand>
        <name>Mg(2+)</name>
        <dbReference type="ChEBI" id="CHEBI:18420"/>
        <note>catalytic</note>
    </ligand>
</feature>
<dbReference type="PRINTS" id="PR01217">
    <property type="entry name" value="PRICHEXTENSN"/>
</dbReference>
<comment type="cofactor">
    <cofactor evidence="16">
        <name>Zn(2+)</name>
        <dbReference type="ChEBI" id="CHEBI:29105"/>
    </cofactor>
    <text evidence="16">Binds 2 Zn(2+) ions per homotetramer.</text>
</comment>
<comment type="function">
    <text evidence="16">Endoribonuclease that plays a central role in RNA processing and decay. Required for the maturation of 5S and 16S rRNAs and the majority of tRNAs. Also involved in the degradation of most mRNAs.</text>
</comment>
<evidence type="ECO:0000256" key="7">
    <source>
        <dbReference type="ARBA" id="ARBA00022722"/>
    </source>
</evidence>
<keyword evidence="20" id="KW-1185">Reference proteome</keyword>
<dbReference type="GO" id="GO:0000049">
    <property type="term" value="F:tRNA binding"/>
    <property type="evidence" value="ECO:0007669"/>
    <property type="project" value="UniProtKB-KW"/>
</dbReference>
<evidence type="ECO:0000256" key="3">
    <source>
        <dbReference type="ARBA" id="ARBA00022490"/>
    </source>
</evidence>
<evidence type="ECO:0000256" key="1">
    <source>
        <dbReference type="ARBA" id="ARBA00005663"/>
    </source>
</evidence>
<keyword evidence="11 16" id="KW-0378">Hydrolase</keyword>
<evidence type="ECO:0000256" key="5">
    <source>
        <dbReference type="ARBA" id="ARBA00022552"/>
    </source>
</evidence>
<keyword evidence="10 16" id="KW-0255">Endonuclease</keyword>
<feature type="compositionally biased region" description="Polar residues" evidence="17">
    <location>
        <begin position="1152"/>
        <end position="1169"/>
    </location>
</feature>
<comment type="similarity">
    <text evidence="1">Belongs to the RNase E/G family. RNase G subfamily.</text>
</comment>
<evidence type="ECO:0000256" key="8">
    <source>
        <dbReference type="ARBA" id="ARBA00022723"/>
    </source>
</evidence>
<sequence length="1169" mass="130141">MKRMLINATQPEELRVALVDGQRLFDLDIESGSREQKKANIYKGRITRVEPSLEAAFVDFGAERHGFLPLKEISREYFRRPPEGRINIREVLTEGQELIVQVEKEERGNKGAALTTFISLAGRYLVLMPNNPRAGGISRRIEGEERNELRETLNGLNVPADMGLIVRTAGLGRSSQELQWDLDYLLQLWNAIKEASQEHRAPFLIYQESNVIIRAIRDYLRQDIGEVLVDSVEAQEEALSFIRQVMPQYASKIKLYEDSVPLFNRFQIESQIETAFQREVKLPSGGSIVIDPTEALVSIDINSARATKGGDIEETALQTNLEAAEEIARQLRLRDIGGLIVIDFIDMTPVKNQRAVEDKMREALEADRARVQVGRISRFGLLEMSRQRLRPSLGETSGIVCPRCNGQGIIRDVESLSLAILRLIEEEALKERTAEVRARVPFQVAAFLLNEKRNAITKIELRTRARIFILPDAQLETPHFEVTRLRDDSSDLIIGQASYEMAPSTTVEEETAPVSSTRTLIRQEAAVKIAPQRTAQPEEAPKTPKTLEIQAPLAAQANVFKGLVKSLVSLFASKHGAEEHKKPEKQIIERSSRSDERRPARPQHRRRDFRERDNSRFEDYRSREERPTRPVREERKPEADLYEPPVRRERPAREDRYPREDRERKRELRPPLSNNEYFNQAPAPETLAPAAVEERYFERPEPKPRPVREERKPYYEEEVVAEEPATQNAVEANSGSEDFQDDYSGDEDRPRRRSRGQRRRSNRRERQRDVSTDNGTDELNDESDDPLDQTAAPKVATQAPAPVPEVKPVPVVAEPPTPVAAPEPKPEPVAVVAAIEPPAAAPQVSAPTPAPEPQPQPTQTEVVTPRAEVVVTETAPAPEPVPAPAVTVAEVPQVSTPVTPAPVEPVVTPEPTPRNTGRAPNDPREIRRRQRELEAQQKAQQAATQPEVIAPATQVEQPAPQVEPEPVVVPNEPVVVAAQPAEIIVTAPVEAPVTVILNQPEPEPRAATILPEEAQQPEVVAVETPAAIEPPAPTEVIPALVEAPVEFATTEPEPVPASVVQQTTPEPETETPSTQEDSNSIEAELKRLLAQVPQAQEAAQVRPIEVLDGKTSTTEAPEAASTPSSTATEAPARPRRERSHGHKHKAADSVAPQPQESEAESSNPQPNES</sequence>
<feature type="compositionally biased region" description="Basic and acidic residues" evidence="17">
    <location>
        <begin position="921"/>
        <end position="935"/>
    </location>
</feature>
<evidence type="ECO:0000256" key="4">
    <source>
        <dbReference type="ARBA" id="ARBA00022519"/>
    </source>
</evidence>
<keyword evidence="3 16" id="KW-0963">Cytoplasm</keyword>
<dbReference type="OrthoDB" id="9804278at2"/>
<feature type="compositionally biased region" description="Basic residues" evidence="17">
    <location>
        <begin position="1133"/>
        <end position="1145"/>
    </location>
</feature>
<feature type="domain" description="S1 motif" evidence="18">
    <location>
        <begin position="39"/>
        <end position="117"/>
    </location>
</feature>
<dbReference type="GO" id="GO:0019843">
    <property type="term" value="F:rRNA binding"/>
    <property type="evidence" value="ECO:0007669"/>
    <property type="project" value="UniProtKB-KW"/>
</dbReference>
<dbReference type="PANTHER" id="PTHR30001:SF1">
    <property type="entry name" value="RIBONUCLEASE E_G-LIKE PROTEIN, CHLOROPLASTIC"/>
    <property type="match status" value="1"/>
</dbReference>
<keyword evidence="15 16" id="KW-0472">Membrane</keyword>
<dbReference type="NCBIfam" id="TIGR00757">
    <property type="entry name" value="RNaseEG"/>
    <property type="match status" value="1"/>
</dbReference>
<comment type="subunit">
    <text evidence="16">Component of the RNA degradosome, which is a multiprotein complex involved in RNA processing and mRNA degradation. Within the RNA degradosome, RNase E assembles into a homotetramer formed by a dimer of dimers.</text>
</comment>
<evidence type="ECO:0000313" key="19">
    <source>
        <dbReference type="EMBL" id="TWH76502.1"/>
    </source>
</evidence>
<feature type="compositionally biased region" description="Basic and acidic residues" evidence="17">
    <location>
        <begin position="575"/>
        <end position="599"/>
    </location>
</feature>
<evidence type="ECO:0000256" key="11">
    <source>
        <dbReference type="ARBA" id="ARBA00022801"/>
    </source>
</evidence>
<keyword evidence="4 16" id="KW-0997">Cell inner membrane</keyword>
<evidence type="ECO:0000256" key="10">
    <source>
        <dbReference type="ARBA" id="ARBA00022759"/>
    </source>
</evidence>
<dbReference type="SUPFAM" id="SSF50249">
    <property type="entry name" value="Nucleic acid-binding proteins"/>
    <property type="match status" value="1"/>
</dbReference>
<feature type="compositionally biased region" description="Pro residues" evidence="17">
    <location>
        <begin position="801"/>
        <end position="823"/>
    </location>
</feature>
<dbReference type="EMBL" id="VLKG01000002">
    <property type="protein sequence ID" value="TWH76502.1"/>
    <property type="molecule type" value="Genomic_DNA"/>
</dbReference>
<dbReference type="GO" id="GO:0008995">
    <property type="term" value="F:ribonuclease E activity"/>
    <property type="evidence" value="ECO:0007669"/>
    <property type="project" value="UniProtKB-EC"/>
</dbReference>
<dbReference type="GO" id="GO:0009898">
    <property type="term" value="C:cytoplasmic side of plasma membrane"/>
    <property type="evidence" value="ECO:0007669"/>
    <property type="project" value="UniProtKB-UniRule"/>
</dbReference>
<dbReference type="InterPro" id="IPR028878">
    <property type="entry name" value="RNase_E"/>
</dbReference>
<keyword evidence="14 16" id="KW-0694">RNA-binding</keyword>
<dbReference type="Pfam" id="PF00575">
    <property type="entry name" value="S1"/>
    <property type="match status" value="1"/>
</dbReference>
<dbReference type="EC" id="3.1.26.12" evidence="16"/>
<dbReference type="FunFam" id="2.40.50.140:FF:000040">
    <property type="entry name" value="Ribonuclease E"/>
    <property type="match status" value="1"/>
</dbReference>
<evidence type="ECO:0000256" key="14">
    <source>
        <dbReference type="ARBA" id="ARBA00022884"/>
    </source>
</evidence>
<feature type="region of interest" description="Disordered" evidence="17">
    <location>
        <begin position="575"/>
        <end position="824"/>
    </location>
</feature>
<feature type="region of interest" description="Disordered" evidence="17">
    <location>
        <begin position="840"/>
        <end position="863"/>
    </location>
</feature>
<keyword evidence="16" id="KW-0820">tRNA-binding</keyword>